<comment type="caution">
    <text evidence="1">The sequence shown here is derived from an EMBL/GenBank/DDBJ whole genome shotgun (WGS) entry which is preliminary data.</text>
</comment>
<sequence>MRKLLKRYRKRRRIITILVGLIAHGDLHTIDRKKLFDWFRKRLDKAGFSGFLVAGGLEVAWQPKLNGWVVHFHLLSLGARKKHRDALRASFASSDLKRPFVCQSLRDPRRQISYLLKINTYYRPFAQIGQEKGPAYPLPRPQMEELLSWYANFKPSDFLFLYGLRRQGDRIRPTPKRRSAKR</sequence>
<protein>
    <recommendedName>
        <fullName evidence="3">Inovirus Gp2 family protein</fullName>
    </recommendedName>
</protein>
<evidence type="ECO:0000313" key="2">
    <source>
        <dbReference type="Proteomes" id="UP000033774"/>
    </source>
</evidence>
<accession>A0A0F3IMA5</accession>
<name>A0A0F3IMA5_9PROT</name>
<dbReference type="AlphaFoldDB" id="A0A0F3IMA5"/>
<organism evidence="1 2">
    <name type="scientific">Elstera litoralis</name>
    <dbReference type="NCBI Taxonomy" id="552518"/>
    <lineage>
        <taxon>Bacteria</taxon>
        <taxon>Pseudomonadati</taxon>
        <taxon>Pseudomonadota</taxon>
        <taxon>Alphaproteobacteria</taxon>
        <taxon>Rhodospirillales</taxon>
        <taxon>Rhodospirillaceae</taxon>
        <taxon>Elstera</taxon>
    </lineage>
</organism>
<evidence type="ECO:0008006" key="3">
    <source>
        <dbReference type="Google" id="ProtNLM"/>
    </source>
</evidence>
<dbReference type="OrthoDB" id="5862313at2"/>
<proteinExistence type="predicted"/>
<reference evidence="1 2" key="1">
    <citation type="submission" date="2015-03" db="EMBL/GenBank/DDBJ databases">
        <title>Draft genome sequence of Elstera litoralis.</title>
        <authorList>
            <person name="Rahalkar M.C."/>
            <person name="Dhakephalkar P.K."/>
            <person name="Pore S.D."/>
            <person name="Arora P."/>
            <person name="Kapse N.G."/>
            <person name="Pandit P.S."/>
        </authorList>
    </citation>
    <scope>NUCLEOTIDE SEQUENCE [LARGE SCALE GENOMIC DNA]</scope>
    <source>
        <strain evidence="1 2">Dia-1</strain>
    </source>
</reference>
<keyword evidence="2" id="KW-1185">Reference proteome</keyword>
<dbReference type="EMBL" id="LAJY01000785">
    <property type="protein sequence ID" value="KJV07890.1"/>
    <property type="molecule type" value="Genomic_DNA"/>
</dbReference>
<gene>
    <name evidence="1" type="ORF">VZ95_19755</name>
</gene>
<evidence type="ECO:0000313" key="1">
    <source>
        <dbReference type="EMBL" id="KJV07890.1"/>
    </source>
</evidence>
<dbReference type="Proteomes" id="UP000033774">
    <property type="component" value="Unassembled WGS sequence"/>
</dbReference>